<evidence type="ECO:0000313" key="5">
    <source>
        <dbReference type="EMBL" id="PHJ39705.1"/>
    </source>
</evidence>
<feature type="domain" description="Glycosyl hydrolase family 13 catalytic" evidence="4">
    <location>
        <begin position="84"/>
        <end position="493"/>
    </location>
</feature>
<dbReference type="InterPro" id="IPR017853">
    <property type="entry name" value="GH"/>
</dbReference>
<organism evidence="5 6">
    <name type="scientific">Desulforamulus profundi</name>
    <dbReference type="NCBI Taxonomy" id="1383067"/>
    <lineage>
        <taxon>Bacteria</taxon>
        <taxon>Bacillati</taxon>
        <taxon>Bacillota</taxon>
        <taxon>Clostridia</taxon>
        <taxon>Eubacteriales</taxon>
        <taxon>Peptococcaceae</taxon>
        <taxon>Desulforamulus</taxon>
    </lineage>
</organism>
<dbReference type="Pfam" id="PF00128">
    <property type="entry name" value="Alpha-amylase"/>
    <property type="match status" value="1"/>
</dbReference>
<keyword evidence="2" id="KW-0378">Hydrolase</keyword>
<dbReference type="InterPro" id="IPR004185">
    <property type="entry name" value="Glyco_hydro_13_lg-like_dom"/>
</dbReference>
<comment type="caution">
    <text evidence="5">The sequence shown here is derived from an EMBL/GenBank/DDBJ whole genome shotgun (WGS) entry which is preliminary data.</text>
</comment>
<dbReference type="SMART" id="SM00642">
    <property type="entry name" value="Aamy"/>
    <property type="match status" value="1"/>
</dbReference>
<dbReference type="GO" id="GO:0004553">
    <property type="term" value="F:hydrolase activity, hydrolyzing O-glycosyl compounds"/>
    <property type="evidence" value="ECO:0007669"/>
    <property type="project" value="InterPro"/>
</dbReference>
<protein>
    <submittedName>
        <fullName evidence="5">Alpha-amylase</fullName>
    </submittedName>
</protein>
<dbReference type="RefSeq" id="WP_238472732.1">
    <property type="nucleotide sequence ID" value="NZ_AWQQ01000015.1"/>
</dbReference>
<dbReference type="GO" id="GO:0005975">
    <property type="term" value="P:carbohydrate metabolic process"/>
    <property type="evidence" value="ECO:0007669"/>
    <property type="project" value="InterPro"/>
</dbReference>
<dbReference type="PANTHER" id="PTHR10357:SF210">
    <property type="entry name" value="MALTODEXTRIN GLUCOSIDASE"/>
    <property type="match status" value="1"/>
</dbReference>
<evidence type="ECO:0000256" key="3">
    <source>
        <dbReference type="ARBA" id="ARBA00023295"/>
    </source>
</evidence>
<dbReference type="CDD" id="cd02857">
    <property type="entry name" value="E_set_CDase_PDE_N"/>
    <property type="match status" value="1"/>
</dbReference>
<evidence type="ECO:0000313" key="6">
    <source>
        <dbReference type="Proteomes" id="UP000222564"/>
    </source>
</evidence>
<dbReference type="Gene3D" id="2.60.40.1180">
    <property type="entry name" value="Golgi alpha-mannosidase II"/>
    <property type="match status" value="1"/>
</dbReference>
<dbReference type="PANTHER" id="PTHR10357">
    <property type="entry name" value="ALPHA-AMYLASE FAMILY MEMBER"/>
    <property type="match status" value="1"/>
</dbReference>
<sequence>MQQVAASGEKKLYRAAIYAPPRQGLLWYYFIIERAGRTYYYGNNPRNLGGVGQIYDYEPTSYQVTVYKEDSATPHWFKDAVMYQIFVDRFCNGHEEGKILNPKQHCVIYPRWDAVPQYGKDPVTGKTVCFDIFGGNLLGVLKKLPYLKELGISVIYLNPIFEASSSHKYDTGDYKRIDQMFGNNQLFKELCAKAREMGISIILDGVFSHTGSDSVYFNREGNYPSLGAYQSKDSPYYSWYRFIEHPHKYDCWWGIDTLPNVNELDPSYQEFIITGDSSVIKYWMKMGAKGWRLDVVDELPDEFVKKIRVVMKQEDPESVLIGEVWEDASNKVSYGTMREYLLGEELDSVMNYPFRSIWLDFMTGRRNAHETHLRLMSLYENYPLQHFYSTMNLIGSHDVVRALTILSGAPAEETLSKEEQARIRLSEEQKRIGTARLKLLSLIQMTFPGVPCIYYGDEAGMHGYKDPLNRATYPWGKENRELLDWYKKVIGYRNRYDVLKTGRWLPIYVQGQVYGYLRIIDQGKDVFNRPKKDNIAFVVINAHPEREANLSVNLGRWCSGSLLDLLQEGREYPVQDGFLHLSLGPLEGKLLMDGGAK</sequence>
<evidence type="ECO:0000259" key="4">
    <source>
        <dbReference type="SMART" id="SM00642"/>
    </source>
</evidence>
<dbReference type="CDD" id="cd11338">
    <property type="entry name" value="AmyAc_CMD"/>
    <property type="match status" value="1"/>
</dbReference>
<dbReference type="Gene3D" id="3.20.20.80">
    <property type="entry name" value="Glycosidases"/>
    <property type="match status" value="1"/>
</dbReference>
<dbReference type="InterPro" id="IPR013780">
    <property type="entry name" value="Glyco_hydro_b"/>
</dbReference>
<keyword evidence="3" id="KW-0326">Glycosidase</keyword>
<evidence type="ECO:0000256" key="2">
    <source>
        <dbReference type="ARBA" id="ARBA00022801"/>
    </source>
</evidence>
<dbReference type="InterPro" id="IPR006047">
    <property type="entry name" value="GH13_cat_dom"/>
</dbReference>
<dbReference type="AlphaFoldDB" id="A0A2C6MIR1"/>
<dbReference type="SUPFAM" id="SSF51445">
    <property type="entry name" value="(Trans)glycosidases"/>
    <property type="match status" value="1"/>
</dbReference>
<gene>
    <name evidence="5" type="ORF">P378_01695</name>
</gene>
<name>A0A2C6MIR1_9FIRM</name>
<comment type="similarity">
    <text evidence="1">Belongs to the glycosyl hydrolase 13 family.</text>
</comment>
<proteinExistence type="inferred from homology"/>
<dbReference type="EMBL" id="AWQQ01000015">
    <property type="protein sequence ID" value="PHJ39705.1"/>
    <property type="molecule type" value="Genomic_DNA"/>
</dbReference>
<reference evidence="5 6" key="1">
    <citation type="submission" date="2013-09" db="EMBL/GenBank/DDBJ databases">
        <title>Biodegradation of hydrocarbons in the deep terrestrial subsurface : characterization of a microbial consortium composed of two Desulfotomaculum species originating from a deep geological formation.</title>
        <authorList>
            <person name="Aullo T."/>
            <person name="Berlendis S."/>
            <person name="Lascourreges J.-F."/>
            <person name="Dessort D."/>
            <person name="Saint-Laurent S."/>
            <person name="Schraauwers B."/>
            <person name="Mas J."/>
            <person name="Magot M."/>
            <person name="Ranchou-Peyruse A."/>
        </authorList>
    </citation>
    <scope>NUCLEOTIDE SEQUENCE [LARGE SCALE GENOMIC DNA]</scope>
    <source>
        <strain evidence="5 6">Bs107</strain>
    </source>
</reference>
<dbReference type="Gene3D" id="3.90.400.10">
    <property type="entry name" value="Oligo-1,6-glucosidase, Domain 2"/>
    <property type="match status" value="1"/>
</dbReference>
<accession>A0A2C6MIR1</accession>
<evidence type="ECO:0000256" key="1">
    <source>
        <dbReference type="ARBA" id="ARBA00008061"/>
    </source>
</evidence>
<keyword evidence="6" id="KW-1185">Reference proteome</keyword>
<dbReference type="SUPFAM" id="SSF51011">
    <property type="entry name" value="Glycosyl hydrolase domain"/>
    <property type="match status" value="1"/>
</dbReference>
<dbReference type="Proteomes" id="UP000222564">
    <property type="component" value="Unassembled WGS sequence"/>
</dbReference>
<dbReference type="InterPro" id="IPR045857">
    <property type="entry name" value="O16G_dom_2"/>
</dbReference>